<gene>
    <name evidence="1" type="ORF">EZS27_030624</name>
</gene>
<reference evidence="1" key="1">
    <citation type="submission" date="2019-03" db="EMBL/GenBank/DDBJ databases">
        <title>Single cell metagenomics reveals metabolic interactions within the superorganism composed of flagellate Streblomastix strix and complex community of Bacteroidetes bacteria on its surface.</title>
        <authorList>
            <person name="Treitli S.C."/>
            <person name="Kolisko M."/>
            <person name="Husnik F."/>
            <person name="Keeling P."/>
            <person name="Hampl V."/>
        </authorList>
    </citation>
    <scope>NUCLEOTIDE SEQUENCE</scope>
    <source>
        <strain evidence="1">STM</strain>
    </source>
</reference>
<sequence>MQQNYLRDYKEDIAFSKLEVIGIKNTDRTYTSSVKEAALSVSELSSGKELFIEINNAIEKGEAIAKPTQRIYPDAKFLSDDLLLALALRVNKLLVTDKEILFFISLKDQELYKKCKTDEFEYYAVKTEYSKQLDDMMTNFDFASIYYINNQIIIDKYDFSKNGYPVNFIENEKLGFMKYGGYNFAFSAYEQFRFVPVPLEL</sequence>
<dbReference type="Pfam" id="PF16144">
    <property type="entry name" value="DUF4852"/>
    <property type="match status" value="1"/>
</dbReference>
<proteinExistence type="predicted"/>
<dbReference type="InterPro" id="IPR032325">
    <property type="entry name" value="DUF4852"/>
</dbReference>
<accession>A0A5J4QCT8</accession>
<dbReference type="EMBL" id="SNRY01003864">
    <property type="protein sequence ID" value="KAA6319487.1"/>
    <property type="molecule type" value="Genomic_DNA"/>
</dbReference>
<organism evidence="1">
    <name type="scientific">termite gut metagenome</name>
    <dbReference type="NCBI Taxonomy" id="433724"/>
    <lineage>
        <taxon>unclassified sequences</taxon>
        <taxon>metagenomes</taxon>
        <taxon>organismal metagenomes</taxon>
    </lineage>
</organism>
<dbReference type="AlphaFoldDB" id="A0A5J4QCT8"/>
<name>A0A5J4QCT8_9ZZZZ</name>
<evidence type="ECO:0000313" key="1">
    <source>
        <dbReference type="EMBL" id="KAA6319487.1"/>
    </source>
</evidence>
<comment type="caution">
    <text evidence="1">The sequence shown here is derived from an EMBL/GenBank/DDBJ whole genome shotgun (WGS) entry which is preliminary data.</text>
</comment>
<protein>
    <submittedName>
        <fullName evidence="1">Uncharacterized protein</fullName>
    </submittedName>
</protein>